<feature type="compositionally biased region" description="Basic residues" evidence="1">
    <location>
        <begin position="289"/>
        <end position="298"/>
    </location>
</feature>
<evidence type="ECO:0008006" key="4">
    <source>
        <dbReference type="Google" id="ProtNLM"/>
    </source>
</evidence>
<dbReference type="Proteomes" id="UP001150925">
    <property type="component" value="Unassembled WGS sequence"/>
</dbReference>
<dbReference type="SUPFAM" id="SSF64268">
    <property type="entry name" value="PX domain"/>
    <property type="match status" value="1"/>
</dbReference>
<feature type="region of interest" description="Disordered" evidence="1">
    <location>
        <begin position="441"/>
        <end position="510"/>
    </location>
</feature>
<dbReference type="InterPro" id="IPR036871">
    <property type="entry name" value="PX_dom_sf"/>
</dbReference>
<feature type="region of interest" description="Disordered" evidence="1">
    <location>
        <begin position="190"/>
        <end position="385"/>
    </location>
</feature>
<reference evidence="2" key="1">
    <citation type="submission" date="2022-07" db="EMBL/GenBank/DDBJ databases">
        <title>Phylogenomic reconstructions and comparative analyses of Kickxellomycotina fungi.</title>
        <authorList>
            <person name="Reynolds N.K."/>
            <person name="Stajich J.E."/>
            <person name="Barry K."/>
            <person name="Grigoriev I.V."/>
            <person name="Crous P."/>
            <person name="Smith M.E."/>
        </authorList>
    </citation>
    <scope>NUCLEOTIDE SEQUENCE</scope>
    <source>
        <strain evidence="2">RSA 1196</strain>
    </source>
</reference>
<dbReference type="AlphaFoldDB" id="A0A9W8AXR0"/>
<dbReference type="Gene3D" id="3.30.1520.10">
    <property type="entry name" value="Phox-like domain"/>
    <property type="match status" value="1"/>
</dbReference>
<evidence type="ECO:0000313" key="3">
    <source>
        <dbReference type="Proteomes" id="UP001150925"/>
    </source>
</evidence>
<organism evidence="2 3">
    <name type="scientific">Dispira parvispora</name>
    <dbReference type="NCBI Taxonomy" id="1520584"/>
    <lineage>
        <taxon>Eukaryota</taxon>
        <taxon>Fungi</taxon>
        <taxon>Fungi incertae sedis</taxon>
        <taxon>Zoopagomycota</taxon>
        <taxon>Kickxellomycotina</taxon>
        <taxon>Dimargaritomycetes</taxon>
        <taxon>Dimargaritales</taxon>
        <taxon>Dimargaritaceae</taxon>
        <taxon>Dispira</taxon>
    </lineage>
</organism>
<evidence type="ECO:0000256" key="1">
    <source>
        <dbReference type="SAM" id="MobiDB-lite"/>
    </source>
</evidence>
<feature type="compositionally biased region" description="Polar residues" evidence="1">
    <location>
        <begin position="646"/>
        <end position="668"/>
    </location>
</feature>
<feature type="region of interest" description="Disordered" evidence="1">
    <location>
        <begin position="646"/>
        <end position="670"/>
    </location>
</feature>
<dbReference type="EMBL" id="JANBPY010000298">
    <property type="protein sequence ID" value="KAJ1967686.1"/>
    <property type="molecule type" value="Genomic_DNA"/>
</dbReference>
<protein>
    <recommendedName>
        <fullName evidence="4">PX domain-containing protein</fullName>
    </recommendedName>
</protein>
<dbReference type="OrthoDB" id="5560930at2759"/>
<gene>
    <name evidence="2" type="ORF">IWQ62_001701</name>
</gene>
<feature type="compositionally biased region" description="Basic and acidic residues" evidence="1">
    <location>
        <begin position="441"/>
        <end position="452"/>
    </location>
</feature>
<comment type="caution">
    <text evidence="2">The sequence shown here is derived from an EMBL/GenBank/DDBJ whole genome shotgun (WGS) entry which is preliminary data.</text>
</comment>
<dbReference type="GO" id="GO:0035091">
    <property type="term" value="F:phosphatidylinositol binding"/>
    <property type="evidence" value="ECO:0007669"/>
    <property type="project" value="InterPro"/>
</dbReference>
<proteinExistence type="predicted"/>
<keyword evidence="3" id="KW-1185">Reference proteome</keyword>
<accession>A0A9W8AXR0</accession>
<feature type="compositionally biased region" description="Polar residues" evidence="1">
    <location>
        <begin position="499"/>
        <end position="510"/>
    </location>
</feature>
<name>A0A9W8AXR0_9FUNG</name>
<feature type="non-terminal residue" evidence="2">
    <location>
        <position position="712"/>
    </location>
</feature>
<feature type="compositionally biased region" description="Polar residues" evidence="1">
    <location>
        <begin position="190"/>
        <end position="201"/>
    </location>
</feature>
<sequence length="712" mass="78777">MSQAQLPVINVAPSISTLRVITVWRRLPSQEVWFRIEVTPMASLDTPARGSRVWIDPKKQGQSVTKTPGAGNHQGSYALDHVYYIQRTFTHCLYFYRHFCESLGSRDDIRRSLPRLVDRRSLISNKEKDTQRRMDLLNSFFKHMMQWPQQVAQSQVVADFFGVWYCDVHDLNNNSHLPSPAQSLVRLPQCNNKHPSATENGLGQRASLKPPPRVNHATEQRTEKPQQPSVLPTPQAIGAPRPVGKSVDPSRRRSRSLMDMNWAGPESIAREAGPAPAEEPPKPTGFSLKHSKSLRNLRRLASFKFSRKTQRSPSPNSESPSPPVKGIKLLPNGTLGPDPSHAGTPSAGLQSNVNLPGHARVSPLSQAPRIPTMIIPTSAGDLGDLQDELSKVDPTPSPIASENEEDEVIIRGRWGNMLQRANTTGKLYKRAKASRLQKLKLTGDMDRSHQDDSPPTPPPPRTSLLRRYNTLGGGTRYGSRKLGQSGDGHASQDEPLVGSSLQRSASTSQRFHNTVQLRMYQDDKMLMTIPVLRSAVNRPGSPRARCNMLSPSIEFSRIYTSILRHLHAIGSQCALELSKQIQSFVLVYDLPDKGQVVARTEEEIVKAIHNGPATMACRVETGKLTSNVAMVAEAIDSAIKDSFVSSPSMTTQGNDSRGSPTPVSSPYSKDTPILSLRELSRGKNETVVDDAQKVTLRRFQSQRIVTKRSPVV</sequence>
<evidence type="ECO:0000313" key="2">
    <source>
        <dbReference type="EMBL" id="KAJ1967686.1"/>
    </source>
</evidence>